<dbReference type="InterPro" id="IPR033900">
    <property type="entry name" value="Gram_neg_porin_domain"/>
</dbReference>
<evidence type="ECO:0000256" key="7">
    <source>
        <dbReference type="ARBA" id="ARBA00023065"/>
    </source>
</evidence>
<evidence type="ECO:0000259" key="13">
    <source>
        <dbReference type="Pfam" id="PF13609"/>
    </source>
</evidence>
<feature type="chain" id="PRO_5045799827" evidence="12">
    <location>
        <begin position="24"/>
        <end position="553"/>
    </location>
</feature>
<keyword evidence="7" id="KW-0406">Ion transport</keyword>
<evidence type="ECO:0000313" key="14">
    <source>
        <dbReference type="EMBL" id="MCI4681885.1"/>
    </source>
</evidence>
<accession>A0ABS9Z366</accession>
<evidence type="ECO:0000256" key="5">
    <source>
        <dbReference type="ARBA" id="ARBA00022692"/>
    </source>
</evidence>
<keyword evidence="5" id="KW-0812">Transmembrane</keyword>
<keyword evidence="4" id="KW-1134">Transmembrane beta strand</keyword>
<dbReference type="SUPFAM" id="SSF56935">
    <property type="entry name" value="Porins"/>
    <property type="match status" value="1"/>
</dbReference>
<evidence type="ECO:0000313" key="15">
    <source>
        <dbReference type="Proteomes" id="UP001139104"/>
    </source>
</evidence>
<evidence type="ECO:0000256" key="8">
    <source>
        <dbReference type="ARBA" id="ARBA00023114"/>
    </source>
</evidence>
<evidence type="ECO:0000256" key="6">
    <source>
        <dbReference type="ARBA" id="ARBA00022729"/>
    </source>
</evidence>
<comment type="subcellular location">
    <subcellularLocation>
        <location evidence="1">Cell outer membrane</location>
        <topology evidence="1">Multi-pass membrane protein</topology>
    </subcellularLocation>
</comment>
<sequence length="553" mass="57790">MKTKLMAAVALTAILSAAGAANAQTASEVKALKAQAAALKKENAALEKRLGKIEKQQAREQAILARQPAPAAAPSAGSFMAQASNVPGQLLNGEGPLTWNGITIFGTFDAGIGYASHGAPLSSDFYAGNSLLSKFGNHSLWTMAPSGLSQTTLGIKGQEEILPGWAGVFYASTGINPQSGQLANAPGSQVSNNGVPLANQSVNADGTRGGQAFNDQLYVGLSSKTFGELTFGRHKSLSNSLLGNYDPAGAAYNYSVIGYSGTPVAGLGMTDLGRLDNTLLYTLTYGPVHFGALYKFVDGTAGSAVTCIGGTGANHCGGAAASNLYTPLQTANDGYQFNVGGKYAGFELDGVVSHFNQAVTYGTLGVGNTTVGTLVLPNFMSPDLAGTAADITSWMLAGKYTWNQFKFYVGYANDHYSNPSDPIGIGANIGQGGYSVISVSNTAFPHDKILQTMWGGIKYAFNAQTEFTVAYYHELQNGFGTNAQILTCDYGRATRSGNCSGYLNGVSGYVDYHFTKRFDAYAGLMWTQVGGGMAAGYLYTSNWAPTAGVRYTF</sequence>
<organism evidence="14 15">
    <name type="scientific">Candidatus Rhodoblastus alkanivorans</name>
    <dbReference type="NCBI Taxonomy" id="2954117"/>
    <lineage>
        <taxon>Bacteria</taxon>
        <taxon>Pseudomonadati</taxon>
        <taxon>Pseudomonadota</taxon>
        <taxon>Alphaproteobacteria</taxon>
        <taxon>Hyphomicrobiales</taxon>
        <taxon>Rhodoblastaceae</taxon>
        <taxon>Rhodoblastus</taxon>
    </lineage>
</organism>
<reference evidence="14" key="1">
    <citation type="journal article" date="2022" name="ISME J.">
        <title>Identification of active gaseous-alkane degraders at natural gas seeps.</title>
        <authorList>
            <person name="Farhan Ul Haque M."/>
            <person name="Hernandez M."/>
            <person name="Crombie A.T."/>
            <person name="Murrell J.C."/>
        </authorList>
    </citation>
    <scope>NUCLEOTIDE SEQUENCE</scope>
    <source>
        <strain evidence="14">PC2</strain>
    </source>
</reference>
<evidence type="ECO:0000256" key="1">
    <source>
        <dbReference type="ARBA" id="ARBA00004571"/>
    </source>
</evidence>
<evidence type="ECO:0000256" key="2">
    <source>
        <dbReference type="ARBA" id="ARBA00011233"/>
    </source>
</evidence>
<evidence type="ECO:0000256" key="9">
    <source>
        <dbReference type="ARBA" id="ARBA00023136"/>
    </source>
</evidence>
<dbReference type="PANTHER" id="PTHR34501">
    <property type="entry name" value="PROTEIN YDDL-RELATED"/>
    <property type="match status" value="1"/>
</dbReference>
<dbReference type="Proteomes" id="UP001139104">
    <property type="component" value="Unassembled WGS sequence"/>
</dbReference>
<keyword evidence="10" id="KW-0998">Cell outer membrane</keyword>
<comment type="subunit">
    <text evidence="2">Homotrimer.</text>
</comment>
<keyword evidence="9" id="KW-0472">Membrane</keyword>
<dbReference type="InterPro" id="IPR050298">
    <property type="entry name" value="Gram-neg_bact_OMP"/>
</dbReference>
<keyword evidence="3" id="KW-0813">Transport</keyword>
<evidence type="ECO:0000256" key="4">
    <source>
        <dbReference type="ARBA" id="ARBA00022452"/>
    </source>
</evidence>
<feature type="signal peptide" evidence="12">
    <location>
        <begin position="1"/>
        <end position="23"/>
    </location>
</feature>
<feature type="domain" description="Porin" evidence="13">
    <location>
        <begin position="72"/>
        <end position="527"/>
    </location>
</feature>
<evidence type="ECO:0000256" key="3">
    <source>
        <dbReference type="ARBA" id="ARBA00022448"/>
    </source>
</evidence>
<dbReference type="RefSeq" id="WP_243065926.1">
    <property type="nucleotide sequence ID" value="NZ_JAIVFK010000003.1"/>
</dbReference>
<dbReference type="InterPro" id="IPR023614">
    <property type="entry name" value="Porin_dom_sf"/>
</dbReference>
<feature type="coiled-coil region" evidence="11">
    <location>
        <begin position="22"/>
        <end position="56"/>
    </location>
</feature>
<comment type="caution">
    <text evidence="14">The sequence shown here is derived from an EMBL/GenBank/DDBJ whole genome shotgun (WGS) entry which is preliminary data.</text>
</comment>
<name>A0ABS9Z366_9HYPH</name>
<evidence type="ECO:0000256" key="11">
    <source>
        <dbReference type="SAM" id="Coils"/>
    </source>
</evidence>
<dbReference type="CDD" id="cd00342">
    <property type="entry name" value="gram_neg_porins"/>
    <property type="match status" value="1"/>
</dbReference>
<keyword evidence="11" id="KW-0175">Coiled coil</keyword>
<dbReference type="Pfam" id="PF13609">
    <property type="entry name" value="Porin_4"/>
    <property type="match status" value="1"/>
</dbReference>
<proteinExistence type="predicted"/>
<dbReference type="PANTHER" id="PTHR34501:SF9">
    <property type="entry name" value="MAJOR OUTER MEMBRANE PROTEIN P.IA"/>
    <property type="match status" value="1"/>
</dbReference>
<keyword evidence="6 12" id="KW-0732">Signal</keyword>
<protein>
    <submittedName>
        <fullName evidence="14">Porin</fullName>
    </submittedName>
</protein>
<dbReference type="EMBL" id="JAIVFP010000001">
    <property type="protein sequence ID" value="MCI4681885.1"/>
    <property type="molecule type" value="Genomic_DNA"/>
</dbReference>
<keyword evidence="8" id="KW-0626">Porin</keyword>
<keyword evidence="15" id="KW-1185">Reference proteome</keyword>
<gene>
    <name evidence="14" type="ORF">K2U94_03760</name>
</gene>
<evidence type="ECO:0000256" key="10">
    <source>
        <dbReference type="ARBA" id="ARBA00023237"/>
    </source>
</evidence>
<evidence type="ECO:0000256" key="12">
    <source>
        <dbReference type="SAM" id="SignalP"/>
    </source>
</evidence>
<dbReference type="Gene3D" id="2.40.160.10">
    <property type="entry name" value="Porin"/>
    <property type="match status" value="1"/>
</dbReference>